<organism evidence="2 3">
    <name type="scientific">Nematostella vectensis</name>
    <name type="common">Starlet sea anemone</name>
    <dbReference type="NCBI Taxonomy" id="45351"/>
    <lineage>
        <taxon>Eukaryota</taxon>
        <taxon>Metazoa</taxon>
        <taxon>Cnidaria</taxon>
        <taxon>Anthozoa</taxon>
        <taxon>Hexacorallia</taxon>
        <taxon>Actiniaria</taxon>
        <taxon>Edwardsiidae</taxon>
        <taxon>Nematostella</taxon>
    </lineage>
</organism>
<evidence type="ECO:0000256" key="1">
    <source>
        <dbReference type="SAM" id="MobiDB-lite"/>
    </source>
</evidence>
<dbReference type="AlphaFoldDB" id="A7T979"/>
<dbReference type="PANTHER" id="PTHR21663">
    <property type="entry name" value="HYPOTHETICAL HEAT DOMAIN-CONTAINING"/>
    <property type="match status" value="1"/>
</dbReference>
<dbReference type="EMBL" id="DS473170">
    <property type="protein sequence ID" value="EDO27447.1"/>
    <property type="molecule type" value="Genomic_DNA"/>
</dbReference>
<reference evidence="2 3" key="1">
    <citation type="journal article" date="2007" name="Science">
        <title>Sea anemone genome reveals ancestral eumetazoan gene repertoire and genomic organization.</title>
        <authorList>
            <person name="Putnam N.H."/>
            <person name="Srivastava M."/>
            <person name="Hellsten U."/>
            <person name="Dirks B."/>
            <person name="Chapman J."/>
            <person name="Salamov A."/>
            <person name="Terry A."/>
            <person name="Shapiro H."/>
            <person name="Lindquist E."/>
            <person name="Kapitonov V.V."/>
            <person name="Jurka J."/>
            <person name="Genikhovich G."/>
            <person name="Grigoriev I.V."/>
            <person name="Lucas S.M."/>
            <person name="Steele R.E."/>
            <person name="Finnerty J.R."/>
            <person name="Technau U."/>
            <person name="Martindale M.Q."/>
            <person name="Rokhsar D.S."/>
        </authorList>
    </citation>
    <scope>NUCLEOTIDE SEQUENCE [LARGE SCALE GENOMIC DNA]</scope>
    <source>
        <strain evidence="3">CH2 X CH6</strain>
    </source>
</reference>
<gene>
    <name evidence="2" type="ORF">NEMVEDRAFT_v1g151016</name>
</gene>
<feature type="compositionally biased region" description="Low complexity" evidence="1">
    <location>
        <begin position="103"/>
        <end position="128"/>
    </location>
</feature>
<name>A7T979_NEMVE</name>
<evidence type="ECO:0000313" key="2">
    <source>
        <dbReference type="EMBL" id="EDO27447.1"/>
    </source>
</evidence>
<dbReference type="KEGG" id="nve:5497745"/>
<dbReference type="eggNOG" id="KOG1822">
    <property type="taxonomic scope" value="Eukaryota"/>
</dbReference>
<sequence>MLLNNACFSKPTNEHQLAVCVEAIKVVETLVQLTQDNLRVHLLGVLIPILISLLASGPPPSKHAKTLHDHALQRLMKIGPQYPHPFKAIMTSAPELKQQLEAAIRASQASSKAKAPSTQPKAAPAAPSIKLRMDFSNYK</sequence>
<dbReference type="Proteomes" id="UP000001593">
    <property type="component" value="Unassembled WGS sequence"/>
</dbReference>
<accession>A7T979</accession>
<dbReference type="STRING" id="45351.A7T979"/>
<dbReference type="PANTHER" id="PTHR21663:SF0">
    <property type="entry name" value="HEAT REPEAT-CONTAINING PROTEIN 5B"/>
    <property type="match status" value="1"/>
</dbReference>
<evidence type="ECO:0008006" key="4">
    <source>
        <dbReference type="Google" id="ProtNLM"/>
    </source>
</evidence>
<dbReference type="HOGENOM" id="CLU_1847486_0_0_1"/>
<keyword evidence="3" id="KW-1185">Reference proteome</keyword>
<feature type="region of interest" description="Disordered" evidence="1">
    <location>
        <begin position="103"/>
        <end position="139"/>
    </location>
</feature>
<proteinExistence type="predicted"/>
<evidence type="ECO:0000313" key="3">
    <source>
        <dbReference type="Proteomes" id="UP000001593"/>
    </source>
</evidence>
<protein>
    <recommendedName>
        <fullName evidence="4">HEAT repeat-containing protein 1</fullName>
    </recommendedName>
</protein>
<dbReference type="InterPro" id="IPR040108">
    <property type="entry name" value="Laa1/Sip1/HEATR5"/>
</dbReference>
<dbReference type="InParanoid" id="A7T979"/>
<dbReference type="PhylomeDB" id="A7T979"/>